<feature type="region of interest" description="Disordered" evidence="1">
    <location>
        <begin position="1"/>
        <end position="28"/>
    </location>
</feature>
<reference evidence="2 3" key="1">
    <citation type="journal article" date="2019" name="Int. J. Syst. Evol. Microbiol.">
        <title>The Global Catalogue of Microorganisms (GCM) 10K type strain sequencing project: providing services to taxonomists for standard genome sequencing and annotation.</title>
        <authorList>
            <consortium name="The Broad Institute Genomics Platform"/>
            <consortium name="The Broad Institute Genome Sequencing Center for Infectious Disease"/>
            <person name="Wu L."/>
            <person name="Ma J."/>
        </authorList>
    </citation>
    <scope>NUCLEOTIDE SEQUENCE [LARGE SCALE GENOMIC DNA]</scope>
    <source>
        <strain evidence="2 3">JCM 10673</strain>
    </source>
</reference>
<feature type="compositionally biased region" description="Polar residues" evidence="1">
    <location>
        <begin position="50"/>
        <end position="59"/>
    </location>
</feature>
<gene>
    <name evidence="2" type="ORF">GCM10009549_35640</name>
</gene>
<keyword evidence="3" id="KW-1185">Reference proteome</keyword>
<accession>A0ABN1NW60</accession>
<feature type="region of interest" description="Disordered" evidence="1">
    <location>
        <begin position="49"/>
        <end position="70"/>
    </location>
</feature>
<dbReference type="EMBL" id="BAAAHG010000029">
    <property type="protein sequence ID" value="GAA0918206.1"/>
    <property type="molecule type" value="Genomic_DNA"/>
</dbReference>
<organism evidence="2 3">
    <name type="scientific">Streptomyces thermoalcalitolerans</name>
    <dbReference type="NCBI Taxonomy" id="65605"/>
    <lineage>
        <taxon>Bacteria</taxon>
        <taxon>Bacillati</taxon>
        <taxon>Actinomycetota</taxon>
        <taxon>Actinomycetes</taxon>
        <taxon>Kitasatosporales</taxon>
        <taxon>Streptomycetaceae</taxon>
        <taxon>Streptomyces</taxon>
    </lineage>
</organism>
<evidence type="ECO:0008006" key="4">
    <source>
        <dbReference type="Google" id="ProtNLM"/>
    </source>
</evidence>
<proteinExistence type="predicted"/>
<protein>
    <recommendedName>
        <fullName evidence="4">Myb-like domain-containing protein</fullName>
    </recommendedName>
</protein>
<dbReference type="Proteomes" id="UP001501005">
    <property type="component" value="Unassembled WGS sequence"/>
</dbReference>
<evidence type="ECO:0000256" key="1">
    <source>
        <dbReference type="SAM" id="MobiDB-lite"/>
    </source>
</evidence>
<evidence type="ECO:0000313" key="2">
    <source>
        <dbReference type="EMBL" id="GAA0918206.1"/>
    </source>
</evidence>
<comment type="caution">
    <text evidence="2">The sequence shown here is derived from an EMBL/GenBank/DDBJ whole genome shotgun (WGS) entry which is preliminary data.</text>
</comment>
<evidence type="ECO:0000313" key="3">
    <source>
        <dbReference type="Proteomes" id="UP001501005"/>
    </source>
</evidence>
<name>A0ABN1NW60_9ACTN</name>
<sequence>MLTSTQGISEANTDHCPEQLATTIPDKPSAAEPRALCATTMLQPTAADISCTSTRTASPAGTPRPDSEATTFWSDEEAALILTSRPQNWGTFRWALRQADGLHDRNRDGTQRMHSPCCGRT</sequence>
<feature type="compositionally biased region" description="Polar residues" evidence="1">
    <location>
        <begin position="1"/>
        <end position="11"/>
    </location>
</feature>